<sequence>MPTAAQERALDFLHASALQHVVLADRKAGILFTLLSGALLFLFTRMPDAGWPIGWVVSTWLVVVGLLLSASVLAFLVVLPRLRHGPGSDPLFWGAVAKHTQPENYLAEICETDAAALARAKAIHGYQLSCICARKFRLLRAALLCAAAGLLLFLAALAVGLPPGGLQAGVS</sequence>
<reference evidence="10 11" key="1">
    <citation type="journal article" date="2020" name="Microorganisms">
        <title>Osmotic Adaptation and Compatible Solute Biosynthesis of Phototrophic Bacteria as Revealed from Genome Analyses.</title>
        <authorList>
            <person name="Imhoff J.F."/>
            <person name="Rahn T."/>
            <person name="Kunzel S."/>
            <person name="Keller A."/>
            <person name="Neulinger S.C."/>
        </authorList>
    </citation>
    <scope>NUCLEOTIDE SEQUENCE [LARGE SCALE GENOMIC DNA]</scope>
    <source>
        <strain evidence="10 11">DSM 9895</strain>
    </source>
</reference>
<feature type="transmembrane region" description="Helical" evidence="8">
    <location>
        <begin position="53"/>
        <end position="79"/>
    </location>
</feature>
<comment type="subcellular location">
    <subcellularLocation>
        <location evidence="1">Cell membrane</location>
    </subcellularLocation>
</comment>
<evidence type="ECO:0000313" key="11">
    <source>
        <dbReference type="Proteomes" id="UP001296873"/>
    </source>
</evidence>
<evidence type="ECO:0000259" key="9">
    <source>
        <dbReference type="Pfam" id="PF18967"/>
    </source>
</evidence>
<keyword evidence="5 8" id="KW-1133">Transmembrane helix</keyword>
<evidence type="ECO:0000256" key="6">
    <source>
        <dbReference type="ARBA" id="ARBA00023118"/>
    </source>
</evidence>
<protein>
    <recommendedName>
        <fullName evidence="9">Pycsar effector protein domain-containing protein</fullName>
    </recommendedName>
</protein>
<keyword evidence="3 8" id="KW-0812">Transmembrane</keyword>
<feature type="transmembrane region" description="Helical" evidence="8">
    <location>
        <begin position="28"/>
        <end position="47"/>
    </location>
</feature>
<name>A0ABS1DK37_9PROT</name>
<comment type="caution">
    <text evidence="10">The sequence shown here is derived from an EMBL/GenBank/DDBJ whole genome shotgun (WGS) entry which is preliminary data.</text>
</comment>
<evidence type="ECO:0000256" key="3">
    <source>
        <dbReference type="ARBA" id="ARBA00022692"/>
    </source>
</evidence>
<keyword evidence="7 8" id="KW-0472">Membrane</keyword>
<feature type="transmembrane region" description="Helical" evidence="8">
    <location>
        <begin position="141"/>
        <end position="161"/>
    </location>
</feature>
<feature type="domain" description="Pycsar effector protein" evidence="9">
    <location>
        <begin position="10"/>
        <end position="159"/>
    </location>
</feature>
<accession>A0ABS1DK37</accession>
<evidence type="ECO:0000256" key="8">
    <source>
        <dbReference type="SAM" id="Phobius"/>
    </source>
</evidence>
<dbReference type="InterPro" id="IPR043760">
    <property type="entry name" value="PycTM_dom"/>
</dbReference>
<dbReference type="Proteomes" id="UP001296873">
    <property type="component" value="Unassembled WGS sequence"/>
</dbReference>
<keyword evidence="11" id="KW-1185">Reference proteome</keyword>
<keyword evidence="6" id="KW-0051">Antiviral defense</keyword>
<keyword evidence="4" id="KW-0547">Nucleotide-binding</keyword>
<evidence type="ECO:0000256" key="4">
    <source>
        <dbReference type="ARBA" id="ARBA00022741"/>
    </source>
</evidence>
<evidence type="ECO:0000256" key="2">
    <source>
        <dbReference type="ARBA" id="ARBA00022475"/>
    </source>
</evidence>
<dbReference type="Pfam" id="PF18967">
    <property type="entry name" value="PycTM"/>
    <property type="match status" value="1"/>
</dbReference>
<evidence type="ECO:0000256" key="1">
    <source>
        <dbReference type="ARBA" id="ARBA00004236"/>
    </source>
</evidence>
<proteinExistence type="predicted"/>
<dbReference type="EMBL" id="NRRL01000085">
    <property type="protein sequence ID" value="MBK1670282.1"/>
    <property type="molecule type" value="Genomic_DNA"/>
</dbReference>
<evidence type="ECO:0000256" key="7">
    <source>
        <dbReference type="ARBA" id="ARBA00023136"/>
    </source>
</evidence>
<organism evidence="10 11">
    <name type="scientific">Rhodovibrio sodomensis</name>
    <dbReference type="NCBI Taxonomy" id="1088"/>
    <lineage>
        <taxon>Bacteria</taxon>
        <taxon>Pseudomonadati</taxon>
        <taxon>Pseudomonadota</taxon>
        <taxon>Alphaproteobacteria</taxon>
        <taxon>Rhodospirillales</taxon>
        <taxon>Rhodovibrionaceae</taxon>
        <taxon>Rhodovibrio</taxon>
    </lineage>
</organism>
<evidence type="ECO:0000256" key="5">
    <source>
        <dbReference type="ARBA" id="ARBA00022989"/>
    </source>
</evidence>
<keyword evidence="2" id="KW-1003">Cell membrane</keyword>
<gene>
    <name evidence="10" type="ORF">CKO28_19845</name>
</gene>
<evidence type="ECO:0000313" key="10">
    <source>
        <dbReference type="EMBL" id="MBK1670282.1"/>
    </source>
</evidence>